<reference evidence="2" key="1">
    <citation type="submission" date="2016-10" db="EMBL/GenBank/DDBJ databases">
        <authorList>
            <person name="Varghese N."/>
            <person name="Submissions S."/>
        </authorList>
    </citation>
    <scope>NUCLEOTIDE SEQUENCE [LARGE SCALE GENOMIC DNA]</scope>
    <source>
        <strain evidence="2">DSM 3669</strain>
    </source>
</reference>
<name>A0A1I6DTK2_9FIRM</name>
<dbReference type="AlphaFoldDB" id="A0A1I6DTK2"/>
<organism evidence="1 2">
    <name type="scientific">Desulfoscipio geothermicus DSM 3669</name>
    <dbReference type="NCBI Taxonomy" id="1121426"/>
    <lineage>
        <taxon>Bacteria</taxon>
        <taxon>Bacillati</taxon>
        <taxon>Bacillota</taxon>
        <taxon>Clostridia</taxon>
        <taxon>Eubacteriales</taxon>
        <taxon>Desulfallaceae</taxon>
        <taxon>Desulfoscipio</taxon>
    </lineage>
</organism>
<keyword evidence="2" id="KW-1185">Reference proteome</keyword>
<accession>A0A1I6DTK2</accession>
<evidence type="ECO:0000313" key="1">
    <source>
        <dbReference type="EMBL" id="SFR08830.1"/>
    </source>
</evidence>
<protein>
    <submittedName>
        <fullName evidence="1">Uncharacterized protein</fullName>
    </submittedName>
</protein>
<dbReference type="Proteomes" id="UP000199584">
    <property type="component" value="Unassembled WGS sequence"/>
</dbReference>
<evidence type="ECO:0000313" key="2">
    <source>
        <dbReference type="Proteomes" id="UP000199584"/>
    </source>
</evidence>
<gene>
    <name evidence="1" type="ORF">SAMN05660706_11765</name>
</gene>
<dbReference type="STRING" id="39060.SAMN05660706_11765"/>
<sequence length="111" mass="12884">MFYTYIVLQISLNLKGFSNHASDKKIKPHKKLSIAQLNNMLYNVHNMRLSEVAIMQQTLAFRLTIGGEGNLRQYHLHSRWLAEVYVQTYLRLGKPVNIEQLVNGCWQPANI</sequence>
<proteinExistence type="predicted"/>
<dbReference type="EMBL" id="FOYM01000017">
    <property type="protein sequence ID" value="SFR08830.1"/>
    <property type="molecule type" value="Genomic_DNA"/>
</dbReference>